<proteinExistence type="predicted"/>
<evidence type="ECO:0000313" key="6">
    <source>
        <dbReference type="EMBL" id="SHK88107.1"/>
    </source>
</evidence>
<evidence type="ECO:0000256" key="1">
    <source>
        <dbReference type="ARBA" id="ARBA00023015"/>
    </source>
</evidence>
<evidence type="ECO:0000259" key="5">
    <source>
        <dbReference type="PROSITE" id="PS01124"/>
    </source>
</evidence>
<dbReference type="EMBL" id="FRAC01000019">
    <property type="protein sequence ID" value="SHK88107.1"/>
    <property type="molecule type" value="Genomic_DNA"/>
</dbReference>
<reference evidence="6 7" key="1">
    <citation type="submission" date="2016-11" db="EMBL/GenBank/DDBJ databases">
        <authorList>
            <person name="Jaros S."/>
            <person name="Januszkiewicz K."/>
            <person name="Wedrychowicz H."/>
        </authorList>
    </citation>
    <scope>NUCLEOTIDE SEQUENCE [LARGE SCALE GENOMIC DNA]</scope>
    <source>
        <strain evidence="6 7">DSM 15929</strain>
    </source>
</reference>
<organism evidence="6 7">
    <name type="scientific">Anaerocolumna jejuensis DSM 15929</name>
    <dbReference type="NCBI Taxonomy" id="1121322"/>
    <lineage>
        <taxon>Bacteria</taxon>
        <taxon>Bacillati</taxon>
        <taxon>Bacillota</taxon>
        <taxon>Clostridia</taxon>
        <taxon>Lachnospirales</taxon>
        <taxon>Lachnospiraceae</taxon>
        <taxon>Anaerocolumna</taxon>
    </lineage>
</organism>
<dbReference type="OrthoDB" id="1975037at2"/>
<evidence type="ECO:0000256" key="3">
    <source>
        <dbReference type="ARBA" id="ARBA00023163"/>
    </source>
</evidence>
<dbReference type="RefSeq" id="WP_073278193.1">
    <property type="nucleotide sequence ID" value="NZ_FRAC01000019.1"/>
</dbReference>
<keyword evidence="2 6" id="KW-0238">DNA-binding</keyword>
<evidence type="ECO:0000256" key="2">
    <source>
        <dbReference type="ARBA" id="ARBA00023125"/>
    </source>
</evidence>
<dbReference type="PROSITE" id="PS01124">
    <property type="entry name" value="HTH_ARAC_FAMILY_2"/>
    <property type="match status" value="1"/>
</dbReference>
<keyword evidence="4" id="KW-0472">Membrane</keyword>
<protein>
    <submittedName>
        <fullName evidence="6">AraC-type DNA-binding protein</fullName>
    </submittedName>
</protein>
<name>A0A1M6W365_9FIRM</name>
<evidence type="ECO:0000313" key="7">
    <source>
        <dbReference type="Proteomes" id="UP000184386"/>
    </source>
</evidence>
<feature type="transmembrane region" description="Helical" evidence="4">
    <location>
        <begin position="21"/>
        <end position="42"/>
    </location>
</feature>
<dbReference type="GO" id="GO:0003700">
    <property type="term" value="F:DNA-binding transcription factor activity"/>
    <property type="evidence" value="ECO:0007669"/>
    <property type="project" value="InterPro"/>
</dbReference>
<keyword evidence="7" id="KW-1185">Reference proteome</keyword>
<dbReference type="GO" id="GO:0043565">
    <property type="term" value="F:sequence-specific DNA binding"/>
    <property type="evidence" value="ECO:0007669"/>
    <property type="project" value="InterPro"/>
</dbReference>
<dbReference type="SMART" id="SM00342">
    <property type="entry name" value="HTH_ARAC"/>
    <property type="match status" value="1"/>
</dbReference>
<dbReference type="InterPro" id="IPR018062">
    <property type="entry name" value="HTH_AraC-typ_CS"/>
</dbReference>
<gene>
    <name evidence="6" type="ORF">SAMN02745136_03562</name>
</gene>
<dbReference type="InterPro" id="IPR020449">
    <property type="entry name" value="Tscrpt_reg_AraC-type_HTH"/>
</dbReference>
<dbReference type="SUPFAM" id="SSF46689">
    <property type="entry name" value="Homeodomain-like"/>
    <property type="match status" value="2"/>
</dbReference>
<dbReference type="PRINTS" id="PR00032">
    <property type="entry name" value="HTHARAC"/>
</dbReference>
<dbReference type="AlphaFoldDB" id="A0A1M6W365"/>
<keyword evidence="1" id="KW-0805">Transcription regulation</keyword>
<dbReference type="PANTHER" id="PTHR43280">
    <property type="entry name" value="ARAC-FAMILY TRANSCRIPTIONAL REGULATOR"/>
    <property type="match status" value="1"/>
</dbReference>
<dbReference type="PANTHER" id="PTHR43280:SF28">
    <property type="entry name" value="HTH-TYPE TRANSCRIPTIONAL ACTIVATOR RHAS"/>
    <property type="match status" value="1"/>
</dbReference>
<keyword evidence="3" id="KW-0804">Transcription</keyword>
<sequence length="772" mass="89445">MEFTIKKRRVFIRSYKRRITVYILVPVLATLILYSILNFYLLNRVSSQLLAQCKLGHSNFAYNYEQEFYSLSQTSLLLINDRAFKEMYYGQAEITPAHNYLFLDSIETLIAFAATKPYILQIGYVNNVNGRYISSAGTAELSSYYDNSYYGTVVNRKDYLKTYEKRGSIFQIQKLDTKYRQTTIPLLQYQAGQYTLSSPLIYYVSKPYFSSKLNNYKSTGGSNLFIYSSGTNQVIASSKTSLEDAVLTELSKDFAHETGMKTITINKEKYYCIVSASKSNYTDPLLFVSLVPYKDIRSQTMNSWLLSLLILVICSVLSSLLSYLLSFKLYTPIQNIINTFSPKDTARKDIYKDDELLYLDRNIKELLHSNSSLKANITNALPALYSRYILNILYQEEYNNKALEPILKDYSFSFPYDNFTCSILYPKFSAEFYEHFTKAEQAQIKQQLTDVLVLTQDNSCVKYVFRLEEDNFCIISNSPYEDEKELLYADFMSLQQLFSFDKDYIRLYIAMGKTCESLRNLHLSWKQANAAFSQLSAFREDNISFYEEAPIRKKNYLMDPTDDNHLTALLLQGNKESVLTLAKEIVQLNQQMHLTEEATKDLYVHLYEIGDSILRRTNETGQDLLGEKYVNISTFIHGYSNLERSDFIQLFYGKLCEGQACAQGSSFDREDIKKYVDEHFSEDIYLESLANMFHTSPKYMSRLLKQALGIPFKQYITALRITKSKTLLAESDYKIDDIALSVGFNNRNSFIRIFKQTEAMTPSEYRTLAKHQ</sequence>
<dbReference type="Pfam" id="PF12833">
    <property type="entry name" value="HTH_18"/>
    <property type="match status" value="1"/>
</dbReference>
<dbReference type="InterPro" id="IPR018060">
    <property type="entry name" value="HTH_AraC"/>
</dbReference>
<dbReference type="InterPro" id="IPR009057">
    <property type="entry name" value="Homeodomain-like_sf"/>
</dbReference>
<dbReference type="PROSITE" id="PS00041">
    <property type="entry name" value="HTH_ARAC_FAMILY_1"/>
    <property type="match status" value="1"/>
</dbReference>
<dbReference type="Proteomes" id="UP000184386">
    <property type="component" value="Unassembled WGS sequence"/>
</dbReference>
<evidence type="ECO:0000256" key="4">
    <source>
        <dbReference type="SAM" id="Phobius"/>
    </source>
</evidence>
<dbReference type="Gene3D" id="1.10.10.60">
    <property type="entry name" value="Homeodomain-like"/>
    <property type="match status" value="2"/>
</dbReference>
<feature type="domain" description="HTH araC/xylS-type" evidence="5">
    <location>
        <begin position="670"/>
        <end position="768"/>
    </location>
</feature>
<feature type="transmembrane region" description="Helical" evidence="4">
    <location>
        <begin position="304"/>
        <end position="325"/>
    </location>
</feature>
<dbReference type="STRING" id="1121322.SAMN02745136_03562"/>
<keyword evidence="4" id="KW-1133">Transmembrane helix</keyword>
<accession>A0A1M6W365</accession>
<keyword evidence="4" id="KW-0812">Transmembrane</keyword>